<dbReference type="STRING" id="1071679.BG57_02105"/>
<dbReference type="NCBIfam" id="NF007640">
    <property type="entry name" value="PRK10307.1"/>
    <property type="match status" value="1"/>
</dbReference>
<comment type="caution">
    <text evidence="4">The sequence shown here is derived from an EMBL/GenBank/DDBJ whole genome shotgun (WGS) entry which is preliminary data.</text>
</comment>
<dbReference type="GO" id="GO:0016758">
    <property type="term" value="F:hexosyltransferase activity"/>
    <property type="evidence" value="ECO:0007669"/>
    <property type="project" value="TreeGrafter"/>
</dbReference>
<keyword evidence="6" id="KW-1185">Reference proteome</keyword>
<proteinExistence type="predicted"/>
<dbReference type="Proteomes" id="UP000597138">
    <property type="component" value="Unassembled WGS sequence"/>
</dbReference>
<evidence type="ECO:0000259" key="2">
    <source>
        <dbReference type="Pfam" id="PF13579"/>
    </source>
</evidence>
<dbReference type="InterPro" id="IPR050194">
    <property type="entry name" value="Glycosyltransferase_grp1"/>
</dbReference>
<gene>
    <name evidence="4" type="ORF">BG57_02105</name>
    <name evidence="3" type="ORF">GCM10010985_24430</name>
</gene>
<reference evidence="3" key="4">
    <citation type="submission" date="2024-05" db="EMBL/GenBank/DDBJ databases">
        <authorList>
            <person name="Sun Q."/>
            <person name="Zhou Y."/>
        </authorList>
    </citation>
    <scope>NUCLEOTIDE SEQUENCE</scope>
    <source>
        <strain evidence="3">CGMCC 1.11013</strain>
    </source>
</reference>
<evidence type="ECO:0000313" key="3">
    <source>
        <dbReference type="EMBL" id="GGD69080.1"/>
    </source>
</evidence>
<reference evidence="4 5" key="2">
    <citation type="submission" date="2014-03" db="EMBL/GenBank/DDBJ databases">
        <title>Draft Genome Sequences of Four Burkholderia Strains.</title>
        <authorList>
            <person name="Liu X.Y."/>
            <person name="Li C.X."/>
            <person name="Xu J.H."/>
        </authorList>
    </citation>
    <scope>NUCLEOTIDE SEQUENCE [LARGE SCALE GENOMIC DNA]</scope>
    <source>
        <strain evidence="4 5">R27</strain>
    </source>
</reference>
<evidence type="ECO:0000259" key="1">
    <source>
        <dbReference type="Pfam" id="PF00534"/>
    </source>
</evidence>
<dbReference type="Gene3D" id="3.40.50.2000">
    <property type="entry name" value="Glycogen Phosphorylase B"/>
    <property type="match status" value="2"/>
</dbReference>
<dbReference type="PANTHER" id="PTHR45947">
    <property type="entry name" value="SULFOQUINOVOSYL TRANSFERASE SQD2"/>
    <property type="match status" value="1"/>
</dbReference>
<dbReference type="RefSeq" id="WP_035959754.1">
    <property type="nucleotide sequence ID" value="NZ_BMEG01000003.1"/>
</dbReference>
<reference evidence="3" key="1">
    <citation type="journal article" date="2014" name="Int. J. Syst. Evol. Microbiol.">
        <title>Complete genome of a new Firmicutes species belonging to the dominant human colonic microbiota ('Ruminococcus bicirculans') reveals two chromosomes and a selective capacity to utilize plant glucans.</title>
        <authorList>
            <consortium name="NISC Comparative Sequencing Program"/>
            <person name="Wegmann U."/>
            <person name="Louis P."/>
            <person name="Goesmann A."/>
            <person name="Henrissat B."/>
            <person name="Duncan S.H."/>
            <person name="Flint H.J."/>
        </authorList>
    </citation>
    <scope>NUCLEOTIDE SEQUENCE</scope>
    <source>
        <strain evidence="3">CGMCC 1.11013</strain>
    </source>
</reference>
<keyword evidence="4" id="KW-0808">Transferase</keyword>
<evidence type="ECO:0000313" key="4">
    <source>
        <dbReference type="EMBL" id="KDR37421.1"/>
    </source>
</evidence>
<sequence length="438" mass="47891">MKILIYGLNYAPELTGTGKYTAEMAEALAQSGHDVRVVCAPPYYPEWKVGKGYASWRPRFETRKGVRLSRAPLWVPKKPSGAKRMLHLGSFAALSLPALMLHALWRPHVVMTIAPSLANAPGALALARITGARSWLHIQDFEVDAAFDLGLLKNARAARGALAFERWLMRRFDVVSSISDKMVERAVKKGVAPADAFHLPNWVDTTAIYPLDGPNAFRRELGIGEHTKVVLYSGNMGAKQGLEVLAAAAAQFASRDDVVFVFCGNGATKAELQKRCADLPNTRFLSLQPVERLNELLNLADIHVLPQRGDVADLVMPSKLTGMFASGRAVVAMAHPGTELYEAVSGRGVVIEPESVDALTDAIEMLVRNPVLRARYGEEGRLFAQERLSPQSVFARLEERLKSLAGDAAAVRGGDAVELPIVRMKERAPIMPQVEKIE</sequence>
<dbReference type="Proteomes" id="UP000027439">
    <property type="component" value="Unassembled WGS sequence"/>
</dbReference>
<dbReference type="eggNOG" id="COG0438">
    <property type="taxonomic scope" value="Bacteria"/>
</dbReference>
<name>A0A069PJA7_9BURK</name>
<dbReference type="PANTHER" id="PTHR45947:SF3">
    <property type="entry name" value="SULFOQUINOVOSYL TRANSFERASE SQD2"/>
    <property type="match status" value="1"/>
</dbReference>
<dbReference type="EMBL" id="JFHE01000001">
    <property type="protein sequence ID" value="KDR37421.1"/>
    <property type="molecule type" value="Genomic_DNA"/>
</dbReference>
<reference evidence="6" key="3">
    <citation type="journal article" date="2019" name="Int. J. Syst. Evol. Microbiol.">
        <title>The Global Catalogue of Microorganisms (GCM) 10K type strain sequencing project: providing services to taxonomists for standard genome sequencing and annotation.</title>
        <authorList>
            <consortium name="The Broad Institute Genomics Platform"/>
            <consortium name="The Broad Institute Genome Sequencing Center for Infectious Disease"/>
            <person name="Wu L."/>
            <person name="Ma J."/>
        </authorList>
    </citation>
    <scope>NUCLEOTIDE SEQUENCE [LARGE SCALE GENOMIC DNA]</scope>
    <source>
        <strain evidence="6">CGMCC 1.11013</strain>
    </source>
</reference>
<dbReference type="OrthoDB" id="9787293at2"/>
<dbReference type="CDD" id="cd03794">
    <property type="entry name" value="GT4_WbuB-like"/>
    <property type="match status" value="1"/>
</dbReference>
<organism evidence="4 5">
    <name type="scientific">Caballeronia grimmiae</name>
    <dbReference type="NCBI Taxonomy" id="1071679"/>
    <lineage>
        <taxon>Bacteria</taxon>
        <taxon>Pseudomonadati</taxon>
        <taxon>Pseudomonadota</taxon>
        <taxon>Betaproteobacteria</taxon>
        <taxon>Burkholderiales</taxon>
        <taxon>Burkholderiaceae</taxon>
        <taxon>Caballeronia</taxon>
    </lineage>
</organism>
<evidence type="ECO:0000313" key="5">
    <source>
        <dbReference type="Proteomes" id="UP000027439"/>
    </source>
</evidence>
<dbReference type="SUPFAM" id="SSF53756">
    <property type="entry name" value="UDP-Glycosyltransferase/glycogen phosphorylase"/>
    <property type="match status" value="1"/>
</dbReference>
<dbReference type="InterPro" id="IPR028098">
    <property type="entry name" value="Glyco_trans_4-like_N"/>
</dbReference>
<dbReference type="Pfam" id="PF00534">
    <property type="entry name" value="Glycos_transf_1"/>
    <property type="match status" value="1"/>
</dbReference>
<feature type="domain" description="Glycosyltransferase subfamily 4-like N-terminal" evidence="2">
    <location>
        <begin position="15"/>
        <end position="202"/>
    </location>
</feature>
<protein>
    <submittedName>
        <fullName evidence="4">Glycosyl transferase</fullName>
    </submittedName>
    <submittedName>
        <fullName evidence="3">Glycosyltransferase WbuB</fullName>
    </submittedName>
</protein>
<dbReference type="AlphaFoldDB" id="A0A069PJA7"/>
<dbReference type="InterPro" id="IPR001296">
    <property type="entry name" value="Glyco_trans_1"/>
</dbReference>
<dbReference type="Pfam" id="PF13579">
    <property type="entry name" value="Glyco_trans_4_4"/>
    <property type="match status" value="1"/>
</dbReference>
<evidence type="ECO:0000313" key="6">
    <source>
        <dbReference type="Proteomes" id="UP000597138"/>
    </source>
</evidence>
<feature type="domain" description="Glycosyl transferase family 1" evidence="1">
    <location>
        <begin position="217"/>
        <end position="381"/>
    </location>
</feature>
<dbReference type="EMBL" id="BMEG01000003">
    <property type="protein sequence ID" value="GGD69080.1"/>
    <property type="molecule type" value="Genomic_DNA"/>
</dbReference>
<accession>A0A069PJA7</accession>